<proteinExistence type="predicted"/>
<sequence length="31" mass="3481">MSVNKEIYWLQSGDLLGSGAIDLSRSIREEI</sequence>
<dbReference type="Proteomes" id="UP000242222">
    <property type="component" value="Unassembled WGS sequence"/>
</dbReference>
<organism evidence="1 2">
    <name type="scientific">Izhakiella capsodis</name>
    <dbReference type="NCBI Taxonomy" id="1367852"/>
    <lineage>
        <taxon>Bacteria</taxon>
        <taxon>Pseudomonadati</taxon>
        <taxon>Pseudomonadota</taxon>
        <taxon>Gammaproteobacteria</taxon>
        <taxon>Enterobacterales</taxon>
        <taxon>Erwiniaceae</taxon>
        <taxon>Izhakiella</taxon>
    </lineage>
</organism>
<accession>A0A1I4ZXK6</accession>
<protein>
    <submittedName>
        <fullName evidence="1">Uncharacterized protein</fullName>
    </submittedName>
</protein>
<dbReference type="AlphaFoldDB" id="A0A1I4ZXK6"/>
<keyword evidence="2" id="KW-1185">Reference proteome</keyword>
<evidence type="ECO:0000313" key="2">
    <source>
        <dbReference type="Proteomes" id="UP000242222"/>
    </source>
</evidence>
<reference evidence="2" key="1">
    <citation type="submission" date="2016-10" db="EMBL/GenBank/DDBJ databases">
        <authorList>
            <person name="Varghese N."/>
            <person name="Submissions S."/>
        </authorList>
    </citation>
    <scope>NUCLEOTIDE SEQUENCE [LARGE SCALE GENOMIC DNA]</scope>
    <source>
        <strain evidence="2">N6PO6</strain>
    </source>
</reference>
<name>A0A1I4ZXK6_9GAMM</name>
<evidence type="ECO:0000313" key="1">
    <source>
        <dbReference type="EMBL" id="SFN54873.1"/>
    </source>
</evidence>
<gene>
    <name evidence="1" type="ORF">SAMN05216516_11039</name>
</gene>
<dbReference type="EMBL" id="FOVC01000010">
    <property type="protein sequence ID" value="SFN54873.1"/>
    <property type="molecule type" value="Genomic_DNA"/>
</dbReference>